<sequence>MAIQRVRSKWEKTKVLLHSDELRQRIPVTQVWSTSELEQMLNEFEMVYVKPDHGTFGNGVIRVEKTADNTYTYQLGTKLQRFSSFESMAQSLGQVIQGRKYLIQQGIHLLTYDKRRFDVRVMVQRNLKQQWVTTGVIGRVSDPSRIVTNCHNGGTAMPFEKLMRSHLSIAQIASYQEWLAELGVITAQQMETSYKRIKEIGLDLAIDQSFRPWILEVNTMPDPYIFRKLPDKDIFRRIYRYHAANNRKKK</sequence>
<reference evidence="1 2" key="1">
    <citation type="submission" date="2021-04" db="EMBL/GenBank/DDBJ databases">
        <title>Paenibacillus sp. DLE-14 whole genome sequence.</title>
        <authorList>
            <person name="Ham Y.J."/>
        </authorList>
    </citation>
    <scope>NUCLEOTIDE SEQUENCE [LARGE SCALE GENOMIC DNA]</scope>
    <source>
        <strain evidence="1 2">DLE-14</strain>
    </source>
</reference>
<organism evidence="1 2">
    <name type="scientific">Paenibacillus lignilyticus</name>
    <dbReference type="NCBI Taxonomy" id="1172615"/>
    <lineage>
        <taxon>Bacteria</taxon>
        <taxon>Bacillati</taxon>
        <taxon>Bacillota</taxon>
        <taxon>Bacilli</taxon>
        <taxon>Bacillales</taxon>
        <taxon>Paenibacillaceae</taxon>
        <taxon>Paenibacillus</taxon>
    </lineage>
</organism>
<comment type="caution">
    <text evidence="1">The sequence shown here is derived from an EMBL/GenBank/DDBJ whole genome shotgun (WGS) entry which is preliminary data.</text>
</comment>
<proteinExistence type="predicted"/>
<dbReference type="SUPFAM" id="SSF56059">
    <property type="entry name" value="Glutathione synthetase ATP-binding domain-like"/>
    <property type="match status" value="1"/>
</dbReference>
<evidence type="ECO:0000313" key="1">
    <source>
        <dbReference type="EMBL" id="MBP3966900.1"/>
    </source>
</evidence>
<protein>
    <submittedName>
        <fullName evidence="1">YheC/YheD family protein</fullName>
    </submittedName>
</protein>
<dbReference type="EMBL" id="JAGKSP010000025">
    <property type="protein sequence ID" value="MBP3966900.1"/>
    <property type="molecule type" value="Genomic_DNA"/>
</dbReference>
<dbReference type="Gene3D" id="3.30.470.20">
    <property type="entry name" value="ATP-grasp fold, B domain"/>
    <property type="match status" value="1"/>
</dbReference>
<keyword evidence="2" id="KW-1185">Reference proteome</keyword>
<dbReference type="InterPro" id="IPR026838">
    <property type="entry name" value="YheC/D"/>
</dbReference>
<dbReference type="RefSeq" id="WP_210664081.1">
    <property type="nucleotide sequence ID" value="NZ_JAGKSP010000025.1"/>
</dbReference>
<name>A0ABS5CM01_9BACL</name>
<evidence type="ECO:0000313" key="2">
    <source>
        <dbReference type="Proteomes" id="UP000673394"/>
    </source>
</evidence>
<dbReference type="Proteomes" id="UP000673394">
    <property type="component" value="Unassembled WGS sequence"/>
</dbReference>
<dbReference type="Pfam" id="PF14398">
    <property type="entry name" value="ATPgrasp_YheCD"/>
    <property type="match status" value="1"/>
</dbReference>
<gene>
    <name evidence="1" type="ORF">I8J30_29895</name>
</gene>
<accession>A0ABS5CM01</accession>